<protein>
    <submittedName>
        <fullName evidence="1">Uncharacterized protein</fullName>
    </submittedName>
</protein>
<evidence type="ECO:0000313" key="1">
    <source>
        <dbReference type="EMBL" id="MBJ2259722.1"/>
    </source>
</evidence>
<name>A0A8I1FWW8_9PSED</name>
<accession>A0A8I1FWW8</accession>
<proteinExistence type="predicted"/>
<comment type="caution">
    <text evidence="1">The sequence shown here is derived from an EMBL/GenBank/DDBJ whole genome shotgun (WGS) entry which is preliminary data.</text>
</comment>
<sequence length="59" mass="6567">MSQKEEDENKLPDTYATVPKPLEGLVDAAFRMVEEGQDPSDVLKMIGYGLKKTRLTPEG</sequence>
<dbReference type="AlphaFoldDB" id="A0A8I1FWW8"/>
<dbReference type="Proteomes" id="UP000658390">
    <property type="component" value="Unassembled WGS sequence"/>
</dbReference>
<organism evidence="1 2">
    <name type="scientific">Pseudomonas psychrophila</name>
    <dbReference type="NCBI Taxonomy" id="122355"/>
    <lineage>
        <taxon>Bacteria</taxon>
        <taxon>Pseudomonadati</taxon>
        <taxon>Pseudomonadota</taxon>
        <taxon>Gammaproteobacteria</taxon>
        <taxon>Pseudomonadales</taxon>
        <taxon>Pseudomonadaceae</taxon>
        <taxon>Pseudomonas</taxon>
    </lineage>
</organism>
<reference evidence="1" key="1">
    <citation type="submission" date="2020-12" db="EMBL/GenBank/DDBJ databases">
        <title>Antibiotic resistance and phylogeny of Pseudomonas spp. isolated over three decades from chicken meat in the Norwegian food chain.</title>
        <authorList>
            <person name="Moen B."/>
        </authorList>
    </citation>
    <scope>NUCLEOTIDE SEQUENCE</scope>
    <source>
        <strain evidence="1">MF6762</strain>
    </source>
</reference>
<evidence type="ECO:0000313" key="2">
    <source>
        <dbReference type="Proteomes" id="UP000658390"/>
    </source>
</evidence>
<dbReference type="RefSeq" id="WP_108184768.1">
    <property type="nucleotide sequence ID" value="NZ_JAEKCZ010000034.1"/>
</dbReference>
<dbReference type="EMBL" id="JAEKCZ010000034">
    <property type="protein sequence ID" value="MBJ2259722.1"/>
    <property type="molecule type" value="Genomic_DNA"/>
</dbReference>
<gene>
    <name evidence="1" type="ORF">JFT45_24780</name>
</gene>